<proteinExistence type="inferred from homology"/>
<dbReference type="RefSeq" id="WP_191312901.1">
    <property type="nucleotide sequence ID" value="NZ_BNCL01000034.1"/>
</dbReference>
<comment type="caution">
    <text evidence="3">The sequence shown here is derived from an EMBL/GenBank/DDBJ whole genome shotgun (WGS) entry which is preliminary data.</text>
</comment>
<dbReference type="InterPro" id="IPR006015">
    <property type="entry name" value="Universal_stress_UspA"/>
</dbReference>
<gene>
    <name evidence="3" type="ORF">JL111_18920</name>
</gene>
<dbReference type="Proteomes" id="UP000644749">
    <property type="component" value="Unassembled WGS sequence"/>
</dbReference>
<dbReference type="EMBL" id="JAESHT010000030">
    <property type="protein sequence ID" value="MBL3675547.1"/>
    <property type="molecule type" value="Genomic_DNA"/>
</dbReference>
<evidence type="ECO:0000313" key="4">
    <source>
        <dbReference type="Proteomes" id="UP000644749"/>
    </source>
</evidence>
<dbReference type="Gene3D" id="3.40.50.12370">
    <property type="match status" value="1"/>
</dbReference>
<protein>
    <submittedName>
        <fullName evidence="3">Universal stress protein</fullName>
    </submittedName>
</protein>
<dbReference type="CDD" id="cd00293">
    <property type="entry name" value="USP-like"/>
    <property type="match status" value="1"/>
</dbReference>
<dbReference type="PRINTS" id="PR01438">
    <property type="entry name" value="UNVRSLSTRESS"/>
</dbReference>
<name>A0ABS1SCY6_9RHOB</name>
<comment type="similarity">
    <text evidence="1">Belongs to the universal stress protein A family.</text>
</comment>
<dbReference type="PANTHER" id="PTHR46268">
    <property type="entry name" value="STRESS RESPONSE PROTEIN NHAX"/>
    <property type="match status" value="1"/>
</dbReference>
<dbReference type="SUPFAM" id="SSF52402">
    <property type="entry name" value="Adenine nucleotide alpha hydrolases-like"/>
    <property type="match status" value="2"/>
</dbReference>
<evidence type="ECO:0000256" key="1">
    <source>
        <dbReference type="ARBA" id="ARBA00008791"/>
    </source>
</evidence>
<dbReference type="PANTHER" id="PTHR46268:SF15">
    <property type="entry name" value="UNIVERSAL STRESS PROTEIN HP_0031"/>
    <property type="match status" value="1"/>
</dbReference>
<dbReference type="InterPro" id="IPR006016">
    <property type="entry name" value="UspA"/>
</dbReference>
<evidence type="ECO:0000259" key="2">
    <source>
        <dbReference type="Pfam" id="PF00582"/>
    </source>
</evidence>
<sequence length="279" mass="30413">MTIKDMVVQVDQTAASERRLEAAVKLSRHLGAHLTAVYLAAEPFVRRVSRLHLPDELVREYRRQAEAEADTVLSHVRRMVGAEVSVDAVMEIGPLDRLPVLFAHLARTADLAIVGEPDRDSGGTDDAVLVEVSFMDTGRPALVLPQAGTQALPPRRVLAAWNGTREASRAIHDAMPLLQGAEEVILVSAATDKGDDRQLPQLGRAMADHLKRHGVSAKPKMVTSVGTTIADLIRRQAAEEGADLVVMGGYGHSRLREMMLGGVTRHMLERMTLPLFIAH</sequence>
<evidence type="ECO:0000313" key="3">
    <source>
        <dbReference type="EMBL" id="MBL3675547.1"/>
    </source>
</evidence>
<feature type="domain" description="UspA" evidence="2">
    <location>
        <begin position="195"/>
        <end position="277"/>
    </location>
</feature>
<dbReference type="Pfam" id="PF00582">
    <property type="entry name" value="Usp"/>
    <property type="match status" value="1"/>
</dbReference>
<reference evidence="3 4" key="1">
    <citation type="submission" date="2021-01" db="EMBL/GenBank/DDBJ databases">
        <title>011410 draft genome.</title>
        <authorList>
            <person name="Lang L."/>
        </authorList>
    </citation>
    <scope>NUCLEOTIDE SEQUENCE [LARGE SCALE GENOMIC DNA]</scope>
    <source>
        <strain evidence="3 4">KCTC 42845</strain>
    </source>
</reference>
<accession>A0ABS1SCY6</accession>
<organism evidence="3 4">
    <name type="scientific">Paracoccus aerius</name>
    <dbReference type="NCBI Taxonomy" id="1915382"/>
    <lineage>
        <taxon>Bacteria</taxon>
        <taxon>Pseudomonadati</taxon>
        <taxon>Pseudomonadota</taxon>
        <taxon>Alphaproteobacteria</taxon>
        <taxon>Rhodobacterales</taxon>
        <taxon>Paracoccaceae</taxon>
        <taxon>Paracoccus</taxon>
    </lineage>
</organism>
<keyword evidence="4" id="KW-1185">Reference proteome</keyword>